<evidence type="ECO:0000256" key="3">
    <source>
        <dbReference type="ARBA" id="ARBA00022989"/>
    </source>
</evidence>
<feature type="transmembrane region" description="Helical" evidence="5">
    <location>
        <begin position="6"/>
        <end position="30"/>
    </location>
</feature>
<proteinExistence type="inferred from homology"/>
<feature type="transmembrane region" description="Helical" evidence="5">
    <location>
        <begin position="136"/>
        <end position="156"/>
    </location>
</feature>
<keyword evidence="4 5" id="KW-0472">Membrane</keyword>
<feature type="transmembrane region" description="Helical" evidence="5">
    <location>
        <begin position="101"/>
        <end position="124"/>
    </location>
</feature>
<dbReference type="RefSeq" id="WP_101183548.1">
    <property type="nucleotide sequence ID" value="NZ_CP031218.1"/>
</dbReference>
<evidence type="ECO:0000256" key="2">
    <source>
        <dbReference type="ARBA" id="ARBA00022692"/>
    </source>
</evidence>
<name>A0A2N1J5P2_9BACT</name>
<dbReference type="PANTHER" id="PTHR43470">
    <property type="entry name" value="PHOSPHATE TRANSPORT SYSTEM PERMEASE PROTEIN PSTA-RELATED"/>
    <property type="match status" value="1"/>
</dbReference>
<dbReference type="InterPro" id="IPR000515">
    <property type="entry name" value="MetI-like"/>
</dbReference>
<comment type="similarity">
    <text evidence="5">Belongs to the binding-protein-dependent transport system permease family.</text>
</comment>
<feature type="transmembrane region" description="Helical" evidence="5">
    <location>
        <begin position="254"/>
        <end position="275"/>
    </location>
</feature>
<comment type="subcellular location">
    <subcellularLocation>
        <location evidence="1 5">Cell membrane</location>
        <topology evidence="1 5">Multi-pass membrane protein</topology>
    </subcellularLocation>
</comment>
<keyword evidence="2 5" id="KW-0812">Transmembrane</keyword>
<dbReference type="GO" id="GO:0005886">
    <property type="term" value="C:plasma membrane"/>
    <property type="evidence" value="ECO:0007669"/>
    <property type="project" value="UniProtKB-SubCell"/>
</dbReference>
<gene>
    <name evidence="7" type="ORF">CP960_01920</name>
</gene>
<evidence type="ECO:0000256" key="4">
    <source>
        <dbReference type="ARBA" id="ARBA00023136"/>
    </source>
</evidence>
<dbReference type="InterPro" id="IPR035906">
    <property type="entry name" value="MetI-like_sf"/>
</dbReference>
<evidence type="ECO:0000256" key="5">
    <source>
        <dbReference type="RuleBase" id="RU363032"/>
    </source>
</evidence>
<dbReference type="AlphaFoldDB" id="A0A2N1J5P2"/>
<comment type="caution">
    <text evidence="7">The sequence shown here is derived from an EMBL/GenBank/DDBJ whole genome shotgun (WGS) entry which is preliminary data.</text>
</comment>
<dbReference type="CDD" id="cd06261">
    <property type="entry name" value="TM_PBP2"/>
    <property type="match status" value="1"/>
</dbReference>
<accession>A0A2N1J5P2</accession>
<dbReference type="GO" id="GO:0055085">
    <property type="term" value="P:transmembrane transport"/>
    <property type="evidence" value="ECO:0007669"/>
    <property type="project" value="InterPro"/>
</dbReference>
<sequence length="289" mass="32370">MQYSLYKVVLAIFTISAICLVYTLLGFVLIKGFNTISLELIFQDTNVLDAILLKQRVFDGIFPAIVGTLMLILLSLSFSFIFGFASGIYLSIYANKKLKEYINFCFELLSSVPSILIGLFFLLLSIYLHEKFLTNFLPSLFLSSLALALLIMPYIVKNTQYALDNIPKHIKLLSLNLGLCKTKNLFLVLIPYCSKELLSGVFLALGRACEDTAVIMLTGAVASVGIASSIFSKYEALPFYIYYISTNYGDETELNQAFSAALILLVISMSLFLVTKLIQQRVKRKNGYY</sequence>
<feature type="domain" description="ABC transmembrane type-1" evidence="6">
    <location>
        <begin position="65"/>
        <end position="275"/>
    </location>
</feature>
<dbReference type="PANTHER" id="PTHR43470:SF3">
    <property type="entry name" value="PHOSPHATE TRANSPORT SYSTEM PERMEASE PROTEIN PSTA-RELATED"/>
    <property type="match status" value="1"/>
</dbReference>
<dbReference type="PROSITE" id="PS50928">
    <property type="entry name" value="ABC_TM1"/>
    <property type="match status" value="1"/>
</dbReference>
<dbReference type="KEGG" id="ahs:AHALO_0859"/>
<keyword evidence="5" id="KW-0813">Transport</keyword>
<dbReference type="Gene3D" id="1.10.3720.10">
    <property type="entry name" value="MetI-like"/>
    <property type="match status" value="1"/>
</dbReference>
<evidence type="ECO:0000313" key="7">
    <source>
        <dbReference type="EMBL" id="PKI81879.1"/>
    </source>
</evidence>
<dbReference type="Pfam" id="PF00528">
    <property type="entry name" value="BPD_transp_1"/>
    <property type="match status" value="1"/>
</dbReference>
<keyword evidence="3 5" id="KW-1133">Transmembrane helix</keyword>
<protein>
    <submittedName>
        <fullName evidence="7">Phosphate ABC transporter permease</fullName>
    </submittedName>
</protein>
<feature type="transmembrane region" description="Helical" evidence="5">
    <location>
        <begin position="61"/>
        <end position="89"/>
    </location>
</feature>
<reference evidence="7 8" key="1">
    <citation type="submission" date="2017-09" db="EMBL/GenBank/DDBJ databases">
        <title>Genomics of the genus Arcobacter.</title>
        <authorList>
            <person name="Perez-Cataluna A."/>
            <person name="Figueras M.J."/>
            <person name="Salas-Masso N."/>
        </authorList>
    </citation>
    <scope>NUCLEOTIDE SEQUENCE [LARGE SCALE GENOMIC DNA]</scope>
    <source>
        <strain evidence="7 8">DSM 18005</strain>
    </source>
</reference>
<dbReference type="EMBL" id="NXIF01000007">
    <property type="protein sequence ID" value="PKI81879.1"/>
    <property type="molecule type" value="Genomic_DNA"/>
</dbReference>
<dbReference type="OrthoDB" id="9785113at2"/>
<keyword evidence="8" id="KW-1185">Reference proteome</keyword>
<dbReference type="Proteomes" id="UP000233248">
    <property type="component" value="Unassembled WGS sequence"/>
</dbReference>
<evidence type="ECO:0000313" key="8">
    <source>
        <dbReference type="Proteomes" id="UP000233248"/>
    </source>
</evidence>
<evidence type="ECO:0000256" key="1">
    <source>
        <dbReference type="ARBA" id="ARBA00004651"/>
    </source>
</evidence>
<organism evidence="7 8">
    <name type="scientific">Malaciobacter halophilus</name>
    <dbReference type="NCBI Taxonomy" id="197482"/>
    <lineage>
        <taxon>Bacteria</taxon>
        <taxon>Pseudomonadati</taxon>
        <taxon>Campylobacterota</taxon>
        <taxon>Epsilonproteobacteria</taxon>
        <taxon>Campylobacterales</taxon>
        <taxon>Arcobacteraceae</taxon>
        <taxon>Malaciobacter</taxon>
    </lineage>
</organism>
<feature type="transmembrane region" description="Helical" evidence="5">
    <location>
        <begin position="213"/>
        <end position="234"/>
    </location>
</feature>
<evidence type="ECO:0000259" key="6">
    <source>
        <dbReference type="PROSITE" id="PS50928"/>
    </source>
</evidence>
<dbReference type="SUPFAM" id="SSF161098">
    <property type="entry name" value="MetI-like"/>
    <property type="match status" value="1"/>
</dbReference>